<accession>A0A372MLE6</accession>
<dbReference type="GO" id="GO:0005886">
    <property type="term" value="C:plasma membrane"/>
    <property type="evidence" value="ECO:0007669"/>
    <property type="project" value="UniProtKB-SubCell"/>
</dbReference>
<name>A0A372MLE6_9SPIR</name>
<comment type="subcellular location">
    <subcellularLocation>
        <location evidence="1">Cell membrane</location>
        <topology evidence="1">Multi-pass membrane protein</topology>
    </subcellularLocation>
</comment>
<evidence type="ECO:0000313" key="7">
    <source>
        <dbReference type="EMBL" id="RFU96000.1"/>
    </source>
</evidence>
<protein>
    <submittedName>
        <fullName evidence="7">CidA/LrgA family protein</fullName>
    </submittedName>
</protein>
<keyword evidence="4 6" id="KW-1133">Transmembrane helix</keyword>
<dbReference type="EMBL" id="QUWK01000002">
    <property type="protein sequence ID" value="RFU96000.1"/>
    <property type="molecule type" value="Genomic_DNA"/>
</dbReference>
<evidence type="ECO:0000256" key="3">
    <source>
        <dbReference type="ARBA" id="ARBA00022692"/>
    </source>
</evidence>
<proteinExistence type="predicted"/>
<sequence length="123" mass="13762">MKYLIQLALIFGLCLVGDVISLVLPFTLPSSVISMLLILVLLFSGLLKEHSIAESADFMLKNMTFFFIPPVVGILRYSSLVQSIWWQLLVVNLISLFACFAASSWTVVLVQFVQKKIGEKQHA</sequence>
<keyword evidence="8" id="KW-1185">Reference proteome</keyword>
<evidence type="ECO:0000256" key="4">
    <source>
        <dbReference type="ARBA" id="ARBA00022989"/>
    </source>
</evidence>
<feature type="transmembrane region" description="Helical" evidence="6">
    <location>
        <begin position="84"/>
        <end position="110"/>
    </location>
</feature>
<keyword evidence="5 6" id="KW-0472">Membrane</keyword>
<dbReference type="RefSeq" id="WP_117329400.1">
    <property type="nucleotide sequence ID" value="NZ_QUWK01000002.1"/>
</dbReference>
<evidence type="ECO:0000256" key="6">
    <source>
        <dbReference type="SAM" id="Phobius"/>
    </source>
</evidence>
<keyword evidence="2" id="KW-1003">Cell membrane</keyword>
<dbReference type="Proteomes" id="UP000264002">
    <property type="component" value="Unassembled WGS sequence"/>
</dbReference>
<evidence type="ECO:0000313" key="8">
    <source>
        <dbReference type="Proteomes" id="UP000264002"/>
    </source>
</evidence>
<dbReference type="PANTHER" id="PTHR33931:SF2">
    <property type="entry name" value="HOLIN-LIKE PROTEIN CIDA"/>
    <property type="match status" value="1"/>
</dbReference>
<keyword evidence="3 6" id="KW-0812">Transmembrane</keyword>
<dbReference type="InterPro" id="IPR005538">
    <property type="entry name" value="LrgA/CidA"/>
</dbReference>
<reference evidence="7 8" key="2">
    <citation type="submission" date="2018-09" db="EMBL/GenBank/DDBJ databases">
        <title>Genome of Sphaerochaeta halotolerans strain 4-11.</title>
        <authorList>
            <person name="Nazina T.N."/>
            <person name="Sokolova D.S."/>
        </authorList>
    </citation>
    <scope>NUCLEOTIDE SEQUENCE [LARGE SCALE GENOMIC DNA]</scope>
    <source>
        <strain evidence="7 8">4-11</strain>
    </source>
</reference>
<gene>
    <name evidence="7" type="ORF">DYP60_01970</name>
</gene>
<dbReference type="OrthoDB" id="3176438at2"/>
<evidence type="ECO:0000256" key="2">
    <source>
        <dbReference type="ARBA" id="ARBA00022475"/>
    </source>
</evidence>
<dbReference type="AlphaFoldDB" id="A0A372MLE6"/>
<feature type="transmembrane region" description="Helical" evidence="6">
    <location>
        <begin position="31"/>
        <end position="47"/>
    </location>
</feature>
<comment type="caution">
    <text evidence="7">The sequence shown here is derived from an EMBL/GenBank/DDBJ whole genome shotgun (WGS) entry which is preliminary data.</text>
</comment>
<reference evidence="8" key="1">
    <citation type="submission" date="2018-08" db="EMBL/GenBank/DDBJ databases">
        <authorList>
            <person name="Grouzdev D.S."/>
            <person name="Krutkina M.S."/>
        </authorList>
    </citation>
    <scope>NUCLEOTIDE SEQUENCE [LARGE SCALE GENOMIC DNA]</scope>
    <source>
        <strain evidence="8">4-11</strain>
    </source>
</reference>
<dbReference type="PANTHER" id="PTHR33931">
    <property type="entry name" value="HOLIN-LIKE PROTEIN CIDA-RELATED"/>
    <property type="match status" value="1"/>
</dbReference>
<evidence type="ECO:0000256" key="5">
    <source>
        <dbReference type="ARBA" id="ARBA00023136"/>
    </source>
</evidence>
<feature type="transmembrane region" description="Helical" evidence="6">
    <location>
        <begin position="59"/>
        <end position="78"/>
    </location>
</feature>
<evidence type="ECO:0000256" key="1">
    <source>
        <dbReference type="ARBA" id="ARBA00004651"/>
    </source>
</evidence>
<organism evidence="7 8">
    <name type="scientific">Sphaerochaeta halotolerans</name>
    <dbReference type="NCBI Taxonomy" id="2293840"/>
    <lineage>
        <taxon>Bacteria</taxon>
        <taxon>Pseudomonadati</taxon>
        <taxon>Spirochaetota</taxon>
        <taxon>Spirochaetia</taxon>
        <taxon>Spirochaetales</taxon>
        <taxon>Sphaerochaetaceae</taxon>
        <taxon>Sphaerochaeta</taxon>
    </lineage>
</organism>
<dbReference type="Pfam" id="PF03788">
    <property type="entry name" value="LrgA"/>
    <property type="match status" value="1"/>
</dbReference>